<dbReference type="RefSeq" id="WP_225324439.1">
    <property type="nucleotide sequence ID" value="NZ_JAEKMV010000012.1"/>
</dbReference>
<dbReference type="InterPro" id="IPR011989">
    <property type="entry name" value="ARM-like"/>
</dbReference>
<dbReference type="InterPro" id="IPR016024">
    <property type="entry name" value="ARM-type_fold"/>
</dbReference>
<reference evidence="1" key="1">
    <citation type="submission" date="2023-10" db="EMBL/GenBank/DDBJ databases">
        <title>Characterization and genome sequence of Mycobacterium intracellulare ABSURDO, a novel pathogenic isolate with three colony morphotypes that vary in growth and acid-fastness.</title>
        <authorList>
            <person name="Jude B.A."/>
            <person name="Robinson R.T."/>
        </authorList>
    </citation>
    <scope>NUCLEOTIDE SEQUENCE</scope>
    <source>
        <strain evidence="1">ABSURDO Component B</strain>
    </source>
</reference>
<dbReference type="Proteomes" id="UP001187143">
    <property type="component" value="Unassembled WGS sequence"/>
</dbReference>
<dbReference type="EMBL" id="JAWLLD010000044">
    <property type="protein sequence ID" value="MDV7015589.1"/>
    <property type="molecule type" value="Genomic_DNA"/>
</dbReference>
<name>A0AAE4RH21_MYCIT</name>
<dbReference type="SUPFAM" id="SSF48371">
    <property type="entry name" value="ARM repeat"/>
    <property type="match status" value="1"/>
</dbReference>
<evidence type="ECO:0000313" key="1">
    <source>
        <dbReference type="EMBL" id="MDV7015589.1"/>
    </source>
</evidence>
<organism evidence="1 2">
    <name type="scientific">Mycobacterium intracellulare</name>
    <dbReference type="NCBI Taxonomy" id="1767"/>
    <lineage>
        <taxon>Bacteria</taxon>
        <taxon>Bacillati</taxon>
        <taxon>Actinomycetota</taxon>
        <taxon>Actinomycetes</taxon>
        <taxon>Mycobacteriales</taxon>
        <taxon>Mycobacteriaceae</taxon>
        <taxon>Mycobacterium</taxon>
        <taxon>Mycobacterium avium complex (MAC)</taxon>
    </lineage>
</organism>
<comment type="caution">
    <text evidence="1">The sequence shown here is derived from an EMBL/GenBank/DDBJ whole genome shotgun (WGS) entry which is preliminary data.</text>
</comment>
<proteinExistence type="predicted"/>
<dbReference type="Gene3D" id="1.25.10.10">
    <property type="entry name" value="Leucine-rich Repeat Variant"/>
    <property type="match status" value="1"/>
</dbReference>
<evidence type="ECO:0008006" key="3">
    <source>
        <dbReference type="Google" id="ProtNLM"/>
    </source>
</evidence>
<gene>
    <name evidence="1" type="ORF">R4F53_25295</name>
</gene>
<evidence type="ECO:0000313" key="2">
    <source>
        <dbReference type="Proteomes" id="UP001187143"/>
    </source>
</evidence>
<accession>A0AAE4RH21</accession>
<sequence>MTTYGDDAETWPEYRQAMKRELDTVGIPEDTVWQLVNSRNDHPQAVPIMVDWLQHLDERVPPGEPRRAMRAGLIRNLITRNAKGNRAAIDILFHQFEIEPSLSNEELEAAGFALAEICERSDFGRVADLIRAERDFPTKSVLVQWLGQIKTDEAKELAVSQLSKPATRIPAMRALVRQKASGVRDAVAAYLNDEHEVFRKEARKTLDKLPDD</sequence>
<dbReference type="AlphaFoldDB" id="A0AAE4RH21"/>
<protein>
    <recommendedName>
        <fullName evidence="3">HEAT repeat domain-containing protein</fullName>
    </recommendedName>
</protein>